<dbReference type="Pfam" id="PF00665">
    <property type="entry name" value="rve"/>
    <property type="match status" value="1"/>
</dbReference>
<organism evidence="2 3">
    <name type="scientific">Oopsacas minuta</name>
    <dbReference type="NCBI Taxonomy" id="111878"/>
    <lineage>
        <taxon>Eukaryota</taxon>
        <taxon>Metazoa</taxon>
        <taxon>Porifera</taxon>
        <taxon>Hexactinellida</taxon>
        <taxon>Hexasterophora</taxon>
        <taxon>Lyssacinosida</taxon>
        <taxon>Leucopsacidae</taxon>
        <taxon>Oopsacas</taxon>
    </lineage>
</organism>
<dbReference type="InterPro" id="IPR001584">
    <property type="entry name" value="Integrase_cat-core"/>
</dbReference>
<evidence type="ECO:0000259" key="1">
    <source>
        <dbReference type="PROSITE" id="PS50994"/>
    </source>
</evidence>
<dbReference type="Gene3D" id="3.30.420.10">
    <property type="entry name" value="Ribonuclease H-like superfamily/Ribonuclease H"/>
    <property type="match status" value="1"/>
</dbReference>
<dbReference type="PANTHER" id="PTHR37984:SF13">
    <property type="entry name" value="RIBONUCLEASE H"/>
    <property type="match status" value="1"/>
</dbReference>
<sequence>MFFLVVDAHSKWLKVAIVNSATSTNTIDNLRMMFSTHGLPEVIVSDNWSVFSSKEFSEFTCRNNIRHIRTPPHHPSSNGQVERAVQTFKDAMGKESCDTLQTRVARFLFHYRTTPHTTTGISSAELMMGRRLRTHMSCLLPDTAT</sequence>
<dbReference type="GO" id="GO:0015074">
    <property type="term" value="P:DNA integration"/>
    <property type="evidence" value="ECO:0007669"/>
    <property type="project" value="InterPro"/>
</dbReference>
<reference evidence="2 3" key="1">
    <citation type="journal article" date="2023" name="BMC Biol.">
        <title>The compact genome of the sponge Oopsacas minuta (Hexactinellida) is lacking key metazoan core genes.</title>
        <authorList>
            <person name="Santini S."/>
            <person name="Schenkelaars Q."/>
            <person name="Jourda C."/>
            <person name="Duchesne M."/>
            <person name="Belahbib H."/>
            <person name="Rocher C."/>
            <person name="Selva M."/>
            <person name="Riesgo A."/>
            <person name="Vervoort M."/>
            <person name="Leys S.P."/>
            <person name="Kodjabachian L."/>
            <person name="Le Bivic A."/>
            <person name="Borchiellini C."/>
            <person name="Claverie J.M."/>
            <person name="Renard E."/>
        </authorList>
    </citation>
    <scope>NUCLEOTIDE SEQUENCE [LARGE SCALE GENOMIC DNA]</scope>
    <source>
        <strain evidence="2">SPO-2</strain>
    </source>
</reference>
<dbReference type="EMBL" id="JAKMXF010000332">
    <property type="protein sequence ID" value="KAI6648346.1"/>
    <property type="molecule type" value="Genomic_DNA"/>
</dbReference>
<gene>
    <name evidence="2" type="ORF">LOD99_12155</name>
</gene>
<dbReference type="InterPro" id="IPR012337">
    <property type="entry name" value="RNaseH-like_sf"/>
</dbReference>
<dbReference type="GO" id="GO:0003676">
    <property type="term" value="F:nucleic acid binding"/>
    <property type="evidence" value="ECO:0007669"/>
    <property type="project" value="InterPro"/>
</dbReference>
<dbReference type="PANTHER" id="PTHR37984">
    <property type="entry name" value="PROTEIN CBG26694"/>
    <property type="match status" value="1"/>
</dbReference>
<dbReference type="Proteomes" id="UP001165289">
    <property type="component" value="Unassembled WGS sequence"/>
</dbReference>
<keyword evidence="3" id="KW-1185">Reference proteome</keyword>
<dbReference type="AlphaFoldDB" id="A0AAV7JHL5"/>
<feature type="domain" description="Integrase catalytic" evidence="1">
    <location>
        <begin position="1"/>
        <end position="90"/>
    </location>
</feature>
<accession>A0AAV7JHL5</accession>
<dbReference type="InterPro" id="IPR050951">
    <property type="entry name" value="Retrovirus_Pol_polyprotein"/>
</dbReference>
<dbReference type="InterPro" id="IPR036397">
    <property type="entry name" value="RNaseH_sf"/>
</dbReference>
<comment type="caution">
    <text evidence="2">The sequence shown here is derived from an EMBL/GenBank/DDBJ whole genome shotgun (WGS) entry which is preliminary data.</text>
</comment>
<name>A0AAV7JHL5_9METZ</name>
<protein>
    <recommendedName>
        <fullName evidence="1">Integrase catalytic domain-containing protein</fullName>
    </recommendedName>
</protein>
<proteinExistence type="predicted"/>
<evidence type="ECO:0000313" key="2">
    <source>
        <dbReference type="EMBL" id="KAI6648346.1"/>
    </source>
</evidence>
<evidence type="ECO:0000313" key="3">
    <source>
        <dbReference type="Proteomes" id="UP001165289"/>
    </source>
</evidence>
<dbReference type="SUPFAM" id="SSF53098">
    <property type="entry name" value="Ribonuclease H-like"/>
    <property type="match status" value="1"/>
</dbReference>
<dbReference type="PROSITE" id="PS50994">
    <property type="entry name" value="INTEGRASE"/>
    <property type="match status" value="1"/>
</dbReference>